<accession>A0A0C3S0X6</accession>
<dbReference type="AlphaFoldDB" id="A0A0C3S0X6"/>
<name>A0A0C3S0X6_PHLG1</name>
<organism evidence="1 2">
    <name type="scientific">Phlebiopsis gigantea (strain 11061_1 CR5-6)</name>
    <name type="common">White-rot fungus</name>
    <name type="synonym">Peniophora gigantea</name>
    <dbReference type="NCBI Taxonomy" id="745531"/>
    <lineage>
        <taxon>Eukaryota</taxon>
        <taxon>Fungi</taxon>
        <taxon>Dikarya</taxon>
        <taxon>Basidiomycota</taxon>
        <taxon>Agaricomycotina</taxon>
        <taxon>Agaricomycetes</taxon>
        <taxon>Polyporales</taxon>
        <taxon>Phanerochaetaceae</taxon>
        <taxon>Phlebiopsis</taxon>
    </lineage>
</organism>
<evidence type="ECO:0000313" key="2">
    <source>
        <dbReference type="Proteomes" id="UP000053257"/>
    </source>
</evidence>
<gene>
    <name evidence="1" type="ORF">PHLGIDRAFT_78686</name>
</gene>
<dbReference type="Proteomes" id="UP000053257">
    <property type="component" value="Unassembled WGS sequence"/>
</dbReference>
<dbReference type="HOGENOM" id="CLU_1603349_0_0_1"/>
<dbReference type="OrthoDB" id="4080456at2759"/>
<evidence type="ECO:0000313" key="1">
    <source>
        <dbReference type="EMBL" id="KIP02737.1"/>
    </source>
</evidence>
<proteinExistence type="predicted"/>
<protein>
    <recommendedName>
        <fullName evidence="3">N-acetyltransferase domain-containing protein</fullName>
    </recommendedName>
</protein>
<dbReference type="STRING" id="745531.A0A0C3S0X6"/>
<sequence>MPVTPLELPRSAPINPEVLEALYAITTTPYDNSFLSRIRGFQPSAKPPALAVDWESRTPWMDLMCDIRDHYSLMHPEREHPAEVEAPIEYVTLQPSHLDQVHDLLARAFWSGIDVTDSLAYSPERCTVITMYKKVVIGVALLSSPQETYINYLVVRAGWDNAQIAT</sequence>
<evidence type="ECO:0008006" key="3">
    <source>
        <dbReference type="Google" id="ProtNLM"/>
    </source>
</evidence>
<dbReference type="EMBL" id="KN840656">
    <property type="protein sequence ID" value="KIP02737.1"/>
    <property type="molecule type" value="Genomic_DNA"/>
</dbReference>
<reference evidence="1 2" key="1">
    <citation type="journal article" date="2014" name="PLoS Genet.">
        <title>Analysis of the Phlebiopsis gigantea genome, transcriptome and secretome provides insight into its pioneer colonization strategies of wood.</title>
        <authorList>
            <person name="Hori C."/>
            <person name="Ishida T."/>
            <person name="Igarashi K."/>
            <person name="Samejima M."/>
            <person name="Suzuki H."/>
            <person name="Master E."/>
            <person name="Ferreira P."/>
            <person name="Ruiz-Duenas F.J."/>
            <person name="Held B."/>
            <person name="Canessa P."/>
            <person name="Larrondo L.F."/>
            <person name="Schmoll M."/>
            <person name="Druzhinina I.S."/>
            <person name="Kubicek C.P."/>
            <person name="Gaskell J.A."/>
            <person name="Kersten P."/>
            <person name="St John F."/>
            <person name="Glasner J."/>
            <person name="Sabat G."/>
            <person name="Splinter BonDurant S."/>
            <person name="Syed K."/>
            <person name="Yadav J."/>
            <person name="Mgbeahuruike A.C."/>
            <person name="Kovalchuk A."/>
            <person name="Asiegbu F.O."/>
            <person name="Lackner G."/>
            <person name="Hoffmeister D."/>
            <person name="Rencoret J."/>
            <person name="Gutierrez A."/>
            <person name="Sun H."/>
            <person name="Lindquist E."/>
            <person name="Barry K."/>
            <person name="Riley R."/>
            <person name="Grigoriev I.V."/>
            <person name="Henrissat B."/>
            <person name="Kues U."/>
            <person name="Berka R.M."/>
            <person name="Martinez A.T."/>
            <person name="Covert S.F."/>
            <person name="Blanchette R.A."/>
            <person name="Cullen D."/>
        </authorList>
    </citation>
    <scope>NUCLEOTIDE SEQUENCE [LARGE SCALE GENOMIC DNA]</scope>
    <source>
        <strain evidence="1 2">11061_1 CR5-6</strain>
    </source>
</reference>
<keyword evidence="2" id="KW-1185">Reference proteome</keyword>